<keyword evidence="11" id="KW-1185">Reference proteome</keyword>
<sequence>MIKSYVKDFHNPGYLHSSSSIFLFFACQAIWWSFFQLWLTSTKSGLGLSGGAVGTIYAANSATTLILMFVYGAVQDKLGLKRSLLIFCGVLASLVGPFFTWIYAPLLQNHFILGIIIGALYLPTAFLATAPLTETYAEKASRKFHFEYGQARAWASLGYALAALVAGFLFVINPLLNFWSGSILGLLFLLDLIFSKSDDQSIVADSASTMDMPKTSSIPTVKDMLAVAKLPEPWVMIFLTMFTWTFYTVFDQQMFPEFYTQLFTTPALGQHMYGTLNSIQVFFEAVMMGIIPLLMRKIGVRKTLILGMLVMAIRIGGCGLVHNPVAVSLIKMLHSIEVPLFMLPIFRYFTLHFDTRLSATLYMVGFQAAAQIGQVILSTPLGLFRDTFGYSTTFRVISGVVLIATICAFFLLKKDDEDVHGEALNLN</sequence>
<dbReference type="PANTHER" id="PTHR23522:SF10">
    <property type="entry name" value="3-PHENYLPROPIONIC ACID TRANSPORTER-RELATED"/>
    <property type="match status" value="1"/>
</dbReference>
<feature type="transmembrane region" description="Helical" evidence="8">
    <location>
        <begin position="361"/>
        <end position="381"/>
    </location>
</feature>
<evidence type="ECO:0000256" key="6">
    <source>
        <dbReference type="ARBA" id="ARBA00022989"/>
    </source>
</evidence>
<evidence type="ECO:0000256" key="7">
    <source>
        <dbReference type="ARBA" id="ARBA00023136"/>
    </source>
</evidence>
<dbReference type="InterPro" id="IPR020846">
    <property type="entry name" value="MFS_dom"/>
</dbReference>
<dbReference type="EMBL" id="AYYK01000013">
    <property type="protein sequence ID" value="KRM78645.1"/>
    <property type="molecule type" value="Genomic_DNA"/>
</dbReference>
<evidence type="ECO:0000256" key="5">
    <source>
        <dbReference type="ARBA" id="ARBA00022692"/>
    </source>
</evidence>
<keyword evidence="6 8" id="KW-1133">Transmembrane helix</keyword>
<feature type="transmembrane region" description="Helical" evidence="8">
    <location>
        <begin position="84"/>
        <end position="104"/>
    </location>
</feature>
<comment type="subcellular location">
    <subcellularLocation>
        <location evidence="1">Cell inner membrane</location>
        <topology evidence="1">Multi-pass membrane protein</topology>
    </subcellularLocation>
</comment>
<feature type="transmembrane region" description="Helical" evidence="8">
    <location>
        <begin position="51"/>
        <end position="72"/>
    </location>
</feature>
<keyword evidence="3" id="KW-1003">Cell membrane</keyword>
<organism evidence="10 11">
    <name type="scientific">Lapidilactobacillus dextrinicus DSM 20335</name>
    <dbReference type="NCBI Taxonomy" id="1423738"/>
    <lineage>
        <taxon>Bacteria</taxon>
        <taxon>Bacillati</taxon>
        <taxon>Bacillota</taxon>
        <taxon>Bacilli</taxon>
        <taxon>Lactobacillales</taxon>
        <taxon>Lactobacillaceae</taxon>
        <taxon>Lapidilactobacillus</taxon>
    </lineage>
</organism>
<evidence type="ECO:0000313" key="10">
    <source>
        <dbReference type="EMBL" id="KRM78645.1"/>
    </source>
</evidence>
<dbReference type="SUPFAM" id="SSF103473">
    <property type="entry name" value="MFS general substrate transporter"/>
    <property type="match status" value="1"/>
</dbReference>
<feature type="transmembrane region" description="Helical" evidence="8">
    <location>
        <begin position="153"/>
        <end position="172"/>
    </location>
</feature>
<dbReference type="GO" id="GO:0005886">
    <property type="term" value="C:plasma membrane"/>
    <property type="evidence" value="ECO:0007669"/>
    <property type="project" value="UniProtKB-SubCell"/>
</dbReference>
<evidence type="ECO:0000256" key="1">
    <source>
        <dbReference type="ARBA" id="ARBA00004429"/>
    </source>
</evidence>
<keyword evidence="4" id="KW-0997">Cell inner membrane</keyword>
<dbReference type="GO" id="GO:0030395">
    <property type="term" value="F:lactose binding"/>
    <property type="evidence" value="ECO:0007669"/>
    <property type="project" value="TreeGrafter"/>
</dbReference>
<dbReference type="STRING" id="1423738.FC84_GL000380"/>
<dbReference type="AlphaFoldDB" id="A0A0R2BII4"/>
<keyword evidence="2" id="KW-0813">Transport</keyword>
<evidence type="ECO:0000256" key="4">
    <source>
        <dbReference type="ARBA" id="ARBA00022519"/>
    </source>
</evidence>
<keyword evidence="5 8" id="KW-0812">Transmembrane</keyword>
<proteinExistence type="predicted"/>
<evidence type="ECO:0000259" key="9">
    <source>
        <dbReference type="PROSITE" id="PS50850"/>
    </source>
</evidence>
<accession>A0A0R2BII4</accession>
<feature type="transmembrane region" description="Helical" evidence="8">
    <location>
        <begin position="234"/>
        <end position="250"/>
    </location>
</feature>
<comment type="caution">
    <text evidence="10">The sequence shown here is derived from an EMBL/GenBank/DDBJ whole genome shotgun (WGS) entry which is preliminary data.</text>
</comment>
<evidence type="ECO:0000256" key="3">
    <source>
        <dbReference type="ARBA" id="ARBA00022475"/>
    </source>
</evidence>
<evidence type="ECO:0000313" key="11">
    <source>
        <dbReference type="Proteomes" id="UP000051813"/>
    </source>
</evidence>
<dbReference type="NCBIfam" id="NF007077">
    <property type="entry name" value="PRK09528.1"/>
    <property type="match status" value="1"/>
</dbReference>
<dbReference type="NCBIfam" id="TIGR00882">
    <property type="entry name" value="2A0105"/>
    <property type="match status" value="1"/>
</dbReference>
<evidence type="ECO:0000256" key="2">
    <source>
        <dbReference type="ARBA" id="ARBA00022448"/>
    </source>
</evidence>
<dbReference type="Proteomes" id="UP000051813">
    <property type="component" value="Unassembled WGS sequence"/>
</dbReference>
<dbReference type="RefSeq" id="WP_083479567.1">
    <property type="nucleotide sequence ID" value="NZ_AYYK01000013.1"/>
</dbReference>
<dbReference type="InterPro" id="IPR036259">
    <property type="entry name" value="MFS_trans_sf"/>
</dbReference>
<protein>
    <submittedName>
        <fullName evidence="10">LacY protein</fullName>
    </submittedName>
</protein>
<feature type="transmembrane region" description="Helical" evidence="8">
    <location>
        <begin position="110"/>
        <end position="132"/>
    </location>
</feature>
<evidence type="ECO:0000256" key="8">
    <source>
        <dbReference type="SAM" id="Phobius"/>
    </source>
</evidence>
<feature type="domain" description="Major facilitator superfamily (MFS) profile" evidence="9">
    <location>
        <begin position="1"/>
        <end position="416"/>
    </location>
</feature>
<gene>
    <name evidence="10" type="ORF">FC84_GL000380</name>
</gene>
<dbReference type="OrthoDB" id="9150135at2"/>
<dbReference type="PANTHER" id="PTHR23522">
    <property type="entry name" value="BLL5896 PROTEIN"/>
    <property type="match status" value="1"/>
</dbReference>
<feature type="transmembrane region" description="Helical" evidence="8">
    <location>
        <begin position="21"/>
        <end position="39"/>
    </location>
</feature>
<dbReference type="Gene3D" id="1.20.1250.20">
    <property type="entry name" value="MFS general substrate transporter like domains"/>
    <property type="match status" value="2"/>
</dbReference>
<dbReference type="GO" id="GO:0015528">
    <property type="term" value="F:lactose:proton symporter activity"/>
    <property type="evidence" value="ECO:0007669"/>
    <property type="project" value="TreeGrafter"/>
</dbReference>
<keyword evidence="7 8" id="KW-0472">Membrane</keyword>
<feature type="transmembrane region" description="Helical" evidence="8">
    <location>
        <begin position="303"/>
        <end position="322"/>
    </location>
</feature>
<dbReference type="PRINTS" id="PR00174">
    <property type="entry name" value="LACYSMPORT"/>
</dbReference>
<dbReference type="PROSITE" id="PS50850">
    <property type="entry name" value="MFS"/>
    <property type="match status" value="1"/>
</dbReference>
<name>A0A0R2BII4_9LACO</name>
<dbReference type="PROSITE" id="PS51257">
    <property type="entry name" value="PROKAR_LIPOPROTEIN"/>
    <property type="match status" value="1"/>
</dbReference>
<feature type="transmembrane region" description="Helical" evidence="8">
    <location>
        <begin position="393"/>
        <end position="412"/>
    </location>
</feature>
<reference evidence="10 11" key="1">
    <citation type="journal article" date="2015" name="Genome Announc.">
        <title>Expanding the biotechnology potential of lactobacilli through comparative genomics of 213 strains and associated genera.</title>
        <authorList>
            <person name="Sun Z."/>
            <person name="Harris H.M."/>
            <person name="McCann A."/>
            <person name="Guo C."/>
            <person name="Argimon S."/>
            <person name="Zhang W."/>
            <person name="Yang X."/>
            <person name="Jeffery I.B."/>
            <person name="Cooney J.C."/>
            <person name="Kagawa T.F."/>
            <person name="Liu W."/>
            <person name="Song Y."/>
            <person name="Salvetti E."/>
            <person name="Wrobel A."/>
            <person name="Rasinkangas P."/>
            <person name="Parkhill J."/>
            <person name="Rea M.C."/>
            <person name="O'Sullivan O."/>
            <person name="Ritari J."/>
            <person name="Douillard F.P."/>
            <person name="Paul Ross R."/>
            <person name="Yang R."/>
            <person name="Briner A.E."/>
            <person name="Felis G.E."/>
            <person name="de Vos W.M."/>
            <person name="Barrangou R."/>
            <person name="Klaenhammer T.R."/>
            <person name="Caufield P.W."/>
            <person name="Cui Y."/>
            <person name="Zhang H."/>
            <person name="O'Toole P.W."/>
        </authorList>
    </citation>
    <scope>NUCLEOTIDE SEQUENCE [LARGE SCALE GENOMIC DNA]</scope>
    <source>
        <strain evidence="10 11">DSM 20335</strain>
    </source>
</reference>
<dbReference type="PATRIC" id="fig|1423738.3.peg.389"/>
<dbReference type="InterPro" id="IPR000576">
    <property type="entry name" value="LacY/RafB_perm_fam"/>
</dbReference>
<dbReference type="Pfam" id="PF01306">
    <property type="entry name" value="LacY_symp"/>
    <property type="match status" value="1"/>
</dbReference>